<dbReference type="EMBL" id="VHSG01000014">
    <property type="protein sequence ID" value="TQV77638.1"/>
    <property type="molecule type" value="Genomic_DNA"/>
</dbReference>
<reference evidence="2 3" key="1">
    <citation type="submission" date="2019-06" db="EMBL/GenBank/DDBJ databases">
        <title>Whole genome sequence for Cellvibrionaceae sp. R142.</title>
        <authorList>
            <person name="Wang G."/>
        </authorList>
    </citation>
    <scope>NUCLEOTIDE SEQUENCE [LARGE SCALE GENOMIC DNA]</scope>
    <source>
        <strain evidence="2 3">R142</strain>
    </source>
</reference>
<organism evidence="2 3">
    <name type="scientific">Exilibacterium tricleocarpae</name>
    <dbReference type="NCBI Taxonomy" id="2591008"/>
    <lineage>
        <taxon>Bacteria</taxon>
        <taxon>Pseudomonadati</taxon>
        <taxon>Pseudomonadota</taxon>
        <taxon>Gammaproteobacteria</taxon>
        <taxon>Cellvibrionales</taxon>
        <taxon>Cellvibrionaceae</taxon>
        <taxon>Exilibacterium</taxon>
    </lineage>
</organism>
<dbReference type="Gene3D" id="1.25.40.10">
    <property type="entry name" value="Tetratricopeptide repeat domain"/>
    <property type="match status" value="2"/>
</dbReference>
<dbReference type="PROSITE" id="PS50005">
    <property type="entry name" value="TPR"/>
    <property type="match status" value="1"/>
</dbReference>
<keyword evidence="3" id="KW-1185">Reference proteome</keyword>
<comment type="caution">
    <text evidence="2">The sequence shown here is derived from an EMBL/GenBank/DDBJ whole genome shotgun (WGS) entry which is preliminary data.</text>
</comment>
<dbReference type="OrthoDB" id="5574348at2"/>
<dbReference type="InterPro" id="IPR011990">
    <property type="entry name" value="TPR-like_helical_dom_sf"/>
</dbReference>
<evidence type="ECO:0000313" key="2">
    <source>
        <dbReference type="EMBL" id="TQV77638.1"/>
    </source>
</evidence>
<evidence type="ECO:0000256" key="1">
    <source>
        <dbReference type="PROSITE-ProRule" id="PRU00339"/>
    </source>
</evidence>
<dbReference type="InterPro" id="IPR019734">
    <property type="entry name" value="TPR_rpt"/>
</dbReference>
<proteinExistence type="predicted"/>
<feature type="repeat" description="TPR" evidence="1">
    <location>
        <begin position="121"/>
        <end position="154"/>
    </location>
</feature>
<accession>A0A545TKA4</accession>
<dbReference type="AlphaFoldDB" id="A0A545TKA4"/>
<gene>
    <name evidence="2" type="ORF">FKG94_14940</name>
</gene>
<dbReference type="SMART" id="SM00028">
    <property type="entry name" value="TPR"/>
    <property type="match status" value="3"/>
</dbReference>
<sequence length="463" mass="52675">MTASTVTSASIIRNVKRLLRHSLLALPLAMVPALGSVVMQELGQEGFTAGSAFAQQDEKQKPKYKTRKTPALRESVFKKFAVVQELVSPEEEGAKPNFPKALEELKDIQKGTDKFNKYEKAQLYNYFGFVYYTLENYKEAIRYYKLVVAQSPEIPIGLEQGTMYTIAQLYFVLEDYPNAIKALLAWMEVAPIVGSDSHILLAQAYYQSNQMGPALKHTNIAIDDWEGRNKIPKENWYSLQRALYYDKNDYKKVINILEKMVRHYPKMTYWRQLAGMYGSVNREKDQLYAMEALYVMGGLNKEKELLNLAYLLMGEEVPYKAAKVVGKGLKDKIVEPTSKNLEFYAQALRLAQEVEDSIPVMARAARKSDKGDLFARLAGIYLDNDQNKEALEAAADAIKKGGVKRMDQLYVVQGMARANLGRYEAALKDFNQCAKDKRSKKTCTQWAKYIESEIKREKQLAAS</sequence>
<keyword evidence="1" id="KW-0802">TPR repeat</keyword>
<evidence type="ECO:0000313" key="3">
    <source>
        <dbReference type="Proteomes" id="UP000319732"/>
    </source>
</evidence>
<dbReference type="RefSeq" id="WP_142905121.1">
    <property type="nucleotide sequence ID" value="NZ_ML660095.1"/>
</dbReference>
<dbReference type="Pfam" id="PF13181">
    <property type="entry name" value="TPR_8"/>
    <property type="match status" value="2"/>
</dbReference>
<dbReference type="SUPFAM" id="SSF48452">
    <property type="entry name" value="TPR-like"/>
    <property type="match status" value="2"/>
</dbReference>
<name>A0A545TKA4_9GAMM</name>
<dbReference type="Proteomes" id="UP000319732">
    <property type="component" value="Unassembled WGS sequence"/>
</dbReference>
<protein>
    <submittedName>
        <fullName evidence="2">Tetratricopeptide repeat protein</fullName>
    </submittedName>
</protein>